<comment type="caution">
    <text evidence="2">The sequence shown here is derived from an EMBL/GenBank/DDBJ whole genome shotgun (WGS) entry which is preliminary data.</text>
</comment>
<feature type="region of interest" description="Disordered" evidence="1">
    <location>
        <begin position="52"/>
        <end position="90"/>
    </location>
</feature>
<dbReference type="Proteomes" id="UP001558613">
    <property type="component" value="Unassembled WGS sequence"/>
</dbReference>
<evidence type="ECO:0000256" key="1">
    <source>
        <dbReference type="SAM" id="MobiDB-lite"/>
    </source>
</evidence>
<proteinExistence type="predicted"/>
<accession>A0ABR3LTC0</accession>
<keyword evidence="3" id="KW-1185">Reference proteome</keyword>
<reference evidence="2 3" key="1">
    <citation type="submission" date="2023-09" db="EMBL/GenBank/DDBJ databases">
        <authorList>
            <person name="Wang M."/>
        </authorList>
    </citation>
    <scope>NUCLEOTIDE SEQUENCE [LARGE SCALE GENOMIC DNA]</scope>
    <source>
        <strain evidence="2">GT-2023</strain>
        <tissue evidence="2">Liver</tissue>
    </source>
</reference>
<evidence type="ECO:0000313" key="2">
    <source>
        <dbReference type="EMBL" id="KAL1256145.1"/>
    </source>
</evidence>
<evidence type="ECO:0000313" key="3">
    <source>
        <dbReference type="Proteomes" id="UP001558613"/>
    </source>
</evidence>
<sequence>MDTKKCSPPHFPERSCMIYSCAQGTRGTEKAIKSAIRNQKATYRFHMNAHSNLCSSPKAPRPEPNGCVHQKTGGEHGKQRDGAPKKHCAG</sequence>
<protein>
    <submittedName>
        <fullName evidence="2">Uncharacterized protein</fullName>
    </submittedName>
</protein>
<organism evidence="2 3">
    <name type="scientific">Cirrhinus molitorella</name>
    <name type="common">mud carp</name>
    <dbReference type="NCBI Taxonomy" id="172907"/>
    <lineage>
        <taxon>Eukaryota</taxon>
        <taxon>Metazoa</taxon>
        <taxon>Chordata</taxon>
        <taxon>Craniata</taxon>
        <taxon>Vertebrata</taxon>
        <taxon>Euteleostomi</taxon>
        <taxon>Actinopterygii</taxon>
        <taxon>Neopterygii</taxon>
        <taxon>Teleostei</taxon>
        <taxon>Ostariophysi</taxon>
        <taxon>Cypriniformes</taxon>
        <taxon>Cyprinidae</taxon>
        <taxon>Labeoninae</taxon>
        <taxon>Labeonini</taxon>
        <taxon>Cirrhinus</taxon>
    </lineage>
</organism>
<feature type="compositionally biased region" description="Basic and acidic residues" evidence="1">
    <location>
        <begin position="72"/>
        <end position="84"/>
    </location>
</feature>
<dbReference type="EMBL" id="JAYMGO010000019">
    <property type="protein sequence ID" value="KAL1256145.1"/>
    <property type="molecule type" value="Genomic_DNA"/>
</dbReference>
<name>A0ABR3LTC0_9TELE</name>
<gene>
    <name evidence="2" type="ORF">QQF64_014206</name>
</gene>